<dbReference type="EMBL" id="GBXM01049765">
    <property type="protein sequence ID" value="JAH58812.1"/>
    <property type="molecule type" value="Transcribed_RNA"/>
</dbReference>
<name>A0A0E9TZB3_ANGAN</name>
<sequence>MCGSLCKAFMWKVVHGELHAQMLLIDGYGSNRSLGIMACVPH</sequence>
<accession>A0A0E9TZB3</accession>
<protein>
    <submittedName>
        <fullName evidence="1">Uncharacterized protein</fullName>
    </submittedName>
</protein>
<proteinExistence type="predicted"/>
<reference evidence="1" key="2">
    <citation type="journal article" date="2015" name="Fish Shellfish Immunol.">
        <title>Early steps in the European eel (Anguilla anguilla)-Vibrio vulnificus interaction in the gills: Role of the RtxA13 toxin.</title>
        <authorList>
            <person name="Callol A."/>
            <person name="Pajuelo D."/>
            <person name="Ebbesson L."/>
            <person name="Teles M."/>
            <person name="MacKenzie S."/>
            <person name="Amaro C."/>
        </authorList>
    </citation>
    <scope>NUCLEOTIDE SEQUENCE</scope>
</reference>
<evidence type="ECO:0000313" key="1">
    <source>
        <dbReference type="EMBL" id="JAH58812.1"/>
    </source>
</evidence>
<organism evidence="1">
    <name type="scientific">Anguilla anguilla</name>
    <name type="common">European freshwater eel</name>
    <name type="synonym">Muraena anguilla</name>
    <dbReference type="NCBI Taxonomy" id="7936"/>
    <lineage>
        <taxon>Eukaryota</taxon>
        <taxon>Metazoa</taxon>
        <taxon>Chordata</taxon>
        <taxon>Craniata</taxon>
        <taxon>Vertebrata</taxon>
        <taxon>Euteleostomi</taxon>
        <taxon>Actinopterygii</taxon>
        <taxon>Neopterygii</taxon>
        <taxon>Teleostei</taxon>
        <taxon>Anguilliformes</taxon>
        <taxon>Anguillidae</taxon>
        <taxon>Anguilla</taxon>
    </lineage>
</organism>
<dbReference type="AlphaFoldDB" id="A0A0E9TZB3"/>
<reference evidence="1" key="1">
    <citation type="submission" date="2014-11" db="EMBL/GenBank/DDBJ databases">
        <authorList>
            <person name="Amaro Gonzalez C."/>
        </authorList>
    </citation>
    <scope>NUCLEOTIDE SEQUENCE</scope>
</reference>